<proteinExistence type="predicted"/>
<name>A0AAD9HPB6_9PEZI</name>
<reference evidence="2" key="1">
    <citation type="submission" date="2021-06" db="EMBL/GenBank/DDBJ databases">
        <title>Comparative genomics, transcriptomics and evolutionary studies reveal genomic signatures of adaptation to plant cell wall in hemibiotrophic fungi.</title>
        <authorList>
            <consortium name="DOE Joint Genome Institute"/>
            <person name="Baroncelli R."/>
            <person name="Diaz J.F."/>
            <person name="Benocci T."/>
            <person name="Peng M."/>
            <person name="Battaglia E."/>
            <person name="Haridas S."/>
            <person name="Andreopoulos W."/>
            <person name="Labutti K."/>
            <person name="Pangilinan J."/>
            <person name="Floch G.L."/>
            <person name="Makela M.R."/>
            <person name="Henrissat B."/>
            <person name="Grigoriev I.V."/>
            <person name="Crouch J.A."/>
            <person name="De Vries R.P."/>
            <person name="Sukno S.A."/>
            <person name="Thon M.R."/>
        </authorList>
    </citation>
    <scope>NUCLEOTIDE SEQUENCE</scope>
    <source>
        <strain evidence="2">MAFF235873</strain>
    </source>
</reference>
<evidence type="ECO:0000256" key="1">
    <source>
        <dbReference type="SAM" id="MobiDB-lite"/>
    </source>
</evidence>
<sequence length="353" mass="39055">MGPADAESQRRARGVVAQREYRKRHASKVQALQDENRKLKDAIAEIHRASQGCDAITDQLGAALSKARELAGISDAPAADGDTELDGTWQCARSPPVQSAQLNPPPPVADVPPDFAYRPGDEPRGGKLSPRLDYGLWLETDRLVRIMEPPSDIMPYIGEGRHTMAGFIFWSTVDYTIDLWNARSAAPATRHLDRIFSSSRTLADREYVMSMAQLRLDYKQKGYMFRKLSERADRSAMADLYKLVRHDYEVMGVPPRYWKTPAEVAGNLLGQLTPEETARFEAVLEGRGARADEEMMRAMSAWLVQNFVCFGNGPRWSNIAVSVGLGSWLGELRKGGASAGVREASPPSTETSS</sequence>
<comment type="caution">
    <text evidence="2">The sequence shown here is derived from an EMBL/GenBank/DDBJ whole genome shotgun (WGS) entry which is preliminary data.</text>
</comment>
<accession>A0AAD9HPB6</accession>
<gene>
    <name evidence="2" type="ORF">LX32DRAFT_236462</name>
</gene>
<evidence type="ECO:0000313" key="2">
    <source>
        <dbReference type="EMBL" id="KAK2031967.1"/>
    </source>
</evidence>
<feature type="region of interest" description="Disordered" evidence="1">
    <location>
        <begin position="1"/>
        <end position="33"/>
    </location>
</feature>
<dbReference type="EMBL" id="MU842835">
    <property type="protein sequence ID" value="KAK2031967.1"/>
    <property type="molecule type" value="Genomic_DNA"/>
</dbReference>
<evidence type="ECO:0008006" key="4">
    <source>
        <dbReference type="Google" id="ProtNLM"/>
    </source>
</evidence>
<evidence type="ECO:0000313" key="3">
    <source>
        <dbReference type="Proteomes" id="UP001232148"/>
    </source>
</evidence>
<dbReference type="AlphaFoldDB" id="A0AAD9HPB6"/>
<dbReference type="Proteomes" id="UP001232148">
    <property type="component" value="Unassembled WGS sequence"/>
</dbReference>
<organism evidence="2 3">
    <name type="scientific">Colletotrichum zoysiae</name>
    <dbReference type="NCBI Taxonomy" id="1216348"/>
    <lineage>
        <taxon>Eukaryota</taxon>
        <taxon>Fungi</taxon>
        <taxon>Dikarya</taxon>
        <taxon>Ascomycota</taxon>
        <taxon>Pezizomycotina</taxon>
        <taxon>Sordariomycetes</taxon>
        <taxon>Hypocreomycetidae</taxon>
        <taxon>Glomerellales</taxon>
        <taxon>Glomerellaceae</taxon>
        <taxon>Colletotrichum</taxon>
        <taxon>Colletotrichum graminicola species complex</taxon>
    </lineage>
</organism>
<protein>
    <recommendedName>
        <fullName evidence="4">BZIP domain-containing protein</fullName>
    </recommendedName>
</protein>
<keyword evidence="3" id="KW-1185">Reference proteome</keyword>
<dbReference type="CDD" id="cd14688">
    <property type="entry name" value="bZIP_YAP"/>
    <property type="match status" value="1"/>
</dbReference>